<dbReference type="FunFam" id="2.160.20.10:FF:000001">
    <property type="entry name" value="Pectinesterase"/>
    <property type="match status" value="1"/>
</dbReference>
<keyword evidence="8" id="KW-0812">Transmembrane</keyword>
<dbReference type="Pfam" id="PF01095">
    <property type="entry name" value="Pectinesterase"/>
    <property type="match status" value="1"/>
</dbReference>
<keyword evidence="8" id="KW-1133">Transmembrane helix</keyword>
<organism evidence="10 11">
    <name type="scientific">Zostera marina</name>
    <name type="common">Eelgrass</name>
    <dbReference type="NCBI Taxonomy" id="29655"/>
    <lineage>
        <taxon>Eukaryota</taxon>
        <taxon>Viridiplantae</taxon>
        <taxon>Streptophyta</taxon>
        <taxon>Embryophyta</taxon>
        <taxon>Tracheophyta</taxon>
        <taxon>Spermatophyta</taxon>
        <taxon>Magnoliopsida</taxon>
        <taxon>Liliopsida</taxon>
        <taxon>Zosteraceae</taxon>
        <taxon>Zostera</taxon>
    </lineage>
</organism>
<dbReference type="InterPro" id="IPR000070">
    <property type="entry name" value="Pectinesterase_cat"/>
</dbReference>
<dbReference type="GO" id="GO:0042545">
    <property type="term" value="P:cell wall modification"/>
    <property type="evidence" value="ECO:0007669"/>
    <property type="project" value="UniProtKB-UniRule"/>
</dbReference>
<dbReference type="NCBIfam" id="TIGR01614">
    <property type="entry name" value="PME_inhib"/>
    <property type="match status" value="1"/>
</dbReference>
<comment type="caution">
    <text evidence="10">The sequence shown here is derived from an EMBL/GenBank/DDBJ whole genome shotgun (WGS) entry which is preliminary data.</text>
</comment>
<evidence type="ECO:0000313" key="11">
    <source>
        <dbReference type="Proteomes" id="UP000036987"/>
    </source>
</evidence>
<keyword evidence="5 7" id="KW-0063">Aspartyl esterase</keyword>
<dbReference type="AlphaFoldDB" id="A0A0K9PYY0"/>
<dbReference type="InterPro" id="IPR033131">
    <property type="entry name" value="Pectinesterase_Asp_AS"/>
</dbReference>
<dbReference type="InterPro" id="IPR012334">
    <property type="entry name" value="Pectin_lyas_fold"/>
</dbReference>
<dbReference type="STRING" id="29655.A0A0K9PYY0"/>
<dbReference type="UniPathway" id="UPA00545">
    <property type="reaction ID" value="UER00823"/>
</dbReference>
<reference evidence="11" key="1">
    <citation type="journal article" date="2016" name="Nature">
        <title>The genome of the seagrass Zostera marina reveals angiosperm adaptation to the sea.</title>
        <authorList>
            <person name="Olsen J.L."/>
            <person name="Rouze P."/>
            <person name="Verhelst B."/>
            <person name="Lin Y.-C."/>
            <person name="Bayer T."/>
            <person name="Collen J."/>
            <person name="Dattolo E."/>
            <person name="De Paoli E."/>
            <person name="Dittami S."/>
            <person name="Maumus F."/>
            <person name="Michel G."/>
            <person name="Kersting A."/>
            <person name="Lauritano C."/>
            <person name="Lohaus R."/>
            <person name="Toepel M."/>
            <person name="Tonon T."/>
            <person name="Vanneste K."/>
            <person name="Amirebrahimi M."/>
            <person name="Brakel J."/>
            <person name="Bostroem C."/>
            <person name="Chovatia M."/>
            <person name="Grimwood J."/>
            <person name="Jenkins J.W."/>
            <person name="Jueterbock A."/>
            <person name="Mraz A."/>
            <person name="Stam W.T."/>
            <person name="Tice H."/>
            <person name="Bornberg-Bauer E."/>
            <person name="Green P.J."/>
            <person name="Pearson G.A."/>
            <person name="Procaccini G."/>
            <person name="Duarte C.M."/>
            <person name="Schmutz J."/>
            <person name="Reusch T.B.H."/>
            <person name="Van de Peer Y."/>
        </authorList>
    </citation>
    <scope>NUCLEOTIDE SEQUENCE [LARGE SCALE GENOMIC DNA]</scope>
    <source>
        <strain evidence="11">cv. Finnish</strain>
    </source>
</reference>
<dbReference type="Proteomes" id="UP000036987">
    <property type="component" value="Unassembled WGS sequence"/>
</dbReference>
<keyword evidence="8" id="KW-0472">Membrane</keyword>
<dbReference type="Gene3D" id="2.160.20.10">
    <property type="entry name" value="Single-stranded right-handed beta-helix, Pectin lyase-like"/>
    <property type="match status" value="1"/>
</dbReference>
<evidence type="ECO:0000256" key="8">
    <source>
        <dbReference type="SAM" id="Phobius"/>
    </source>
</evidence>
<dbReference type="InterPro" id="IPR011050">
    <property type="entry name" value="Pectin_lyase_fold/virulence"/>
</dbReference>
<evidence type="ECO:0000256" key="6">
    <source>
        <dbReference type="PROSITE-ProRule" id="PRU10040"/>
    </source>
</evidence>
<dbReference type="GO" id="GO:0045490">
    <property type="term" value="P:pectin catabolic process"/>
    <property type="evidence" value="ECO:0007669"/>
    <property type="project" value="UniProtKB-UniRule"/>
</dbReference>
<comment type="function">
    <text evidence="7">Acts in the modification of cell walls via demethylesterification of cell wall pectin.</text>
</comment>
<protein>
    <recommendedName>
        <fullName evidence="7">Pectinesterase</fullName>
        <ecNumber evidence="7">3.1.1.11</ecNumber>
    </recommendedName>
</protein>
<keyword evidence="7" id="KW-0961">Cell wall biogenesis/degradation</keyword>
<evidence type="ECO:0000313" key="10">
    <source>
        <dbReference type="EMBL" id="KMZ73445.1"/>
    </source>
</evidence>
<evidence type="ECO:0000256" key="1">
    <source>
        <dbReference type="ARBA" id="ARBA00005184"/>
    </source>
</evidence>
<gene>
    <name evidence="10" type="ORF">ZOSMA_149G00320</name>
</gene>
<dbReference type="PROSITE" id="PS00503">
    <property type="entry name" value="PECTINESTERASE_2"/>
    <property type="match status" value="1"/>
</dbReference>
<dbReference type="InterPro" id="IPR035513">
    <property type="entry name" value="Invertase/methylesterase_inhib"/>
</dbReference>
<keyword evidence="7" id="KW-0134">Cell wall</keyword>
<name>A0A0K9PYY0_ZOSMR</name>
<evidence type="ECO:0000256" key="2">
    <source>
        <dbReference type="ARBA" id="ARBA00006027"/>
    </source>
</evidence>
<evidence type="ECO:0000256" key="4">
    <source>
        <dbReference type="ARBA" id="ARBA00022801"/>
    </source>
</evidence>
<dbReference type="CDD" id="cd15798">
    <property type="entry name" value="PMEI-like_3"/>
    <property type="match status" value="1"/>
</dbReference>
<dbReference type="InterPro" id="IPR006501">
    <property type="entry name" value="Pectinesterase_inhib_dom"/>
</dbReference>
<sequence>MGPTNFYTSSRNLVDQANRDARRRSSKRLGIIVVSTILLACLIAAITVIIVRGNRRSVGNIDESESPSISASIKTMCDNSVYPESCYDTLSDATNSTTNPMDLYRIAIGIAMNEVLRANDELEVMKNTVDPKYHDAIVVCEELLNMSYDSLNASISSDLTSSTVIIDDLKTWMSASLTYQDTCLESFSDDSMRTQISGVLANSTEFASNGLSILTQFATFLGVSKMRRRSMLEYIEKESTLSQFPTWLSSKDRKLLEEPNLRGSAKITVAKDGSGTHTSINAALKDVPLKSTARTVIYVKEGIYNEYVEIEKKMKNIMMIGDGKSLTVITGSKNFVDGTPTFKSATLIASGEGFIAIDLSIVNTAGYKKHQAVAMRSNADKSVFYRCKFDAYQDTLYTHSMRQFYRDCDVLGTVDFIFGNAAVVFQNCRLMPRLPGPGQKVLITAQGKTDKNQNTGTSIQNCYVVAYGQIGDTPVYLGRPWKAYATTVFMKTALPSFLHKEGWLAWEGSSGPKTIFYGEYQNTGTGSSVWGRVKWEGVHSSLSTSQASAYTVNSLLAGGLWIKPAGAPYSTGL</sequence>
<evidence type="ECO:0000256" key="3">
    <source>
        <dbReference type="ARBA" id="ARBA00007786"/>
    </source>
</evidence>
<accession>A0A0K9PYY0</accession>
<comment type="catalytic activity">
    <reaction evidence="7">
        <text>[(1-&gt;4)-alpha-D-galacturonosyl methyl ester](n) + n H2O = [(1-&gt;4)-alpha-D-galacturonosyl](n) + n methanol + n H(+)</text>
        <dbReference type="Rhea" id="RHEA:22380"/>
        <dbReference type="Rhea" id="RHEA-COMP:14570"/>
        <dbReference type="Rhea" id="RHEA-COMP:14573"/>
        <dbReference type="ChEBI" id="CHEBI:15377"/>
        <dbReference type="ChEBI" id="CHEBI:15378"/>
        <dbReference type="ChEBI" id="CHEBI:17790"/>
        <dbReference type="ChEBI" id="CHEBI:140522"/>
        <dbReference type="ChEBI" id="CHEBI:140523"/>
        <dbReference type="EC" id="3.1.1.11"/>
    </reaction>
</comment>
<comment type="similarity">
    <text evidence="3">In the C-terminal section; belongs to the pectinesterase family.</text>
</comment>
<keyword evidence="7" id="KW-0964">Secreted</keyword>
<feature type="transmembrane region" description="Helical" evidence="8">
    <location>
        <begin position="29"/>
        <end position="51"/>
    </location>
</feature>
<dbReference type="Gene3D" id="1.20.140.40">
    <property type="entry name" value="Invertase/pectin methylesterase inhibitor family protein"/>
    <property type="match status" value="1"/>
</dbReference>
<keyword evidence="4 7" id="KW-0378">Hydrolase</keyword>
<keyword evidence="11" id="KW-1185">Reference proteome</keyword>
<dbReference type="Pfam" id="PF04043">
    <property type="entry name" value="PMEI"/>
    <property type="match status" value="1"/>
</dbReference>
<proteinExistence type="inferred from homology"/>
<dbReference type="OrthoDB" id="2019149at2759"/>
<evidence type="ECO:0000256" key="7">
    <source>
        <dbReference type="RuleBase" id="RU000589"/>
    </source>
</evidence>
<feature type="domain" description="Pectinesterase inhibitor" evidence="9">
    <location>
        <begin position="68"/>
        <end position="213"/>
    </location>
</feature>
<dbReference type="PROSITE" id="PS00800">
    <property type="entry name" value="PECTINESTERASE_1"/>
    <property type="match status" value="1"/>
</dbReference>
<dbReference type="OMA" id="MSYMAGH"/>
<dbReference type="GO" id="GO:0046910">
    <property type="term" value="F:pectinesterase inhibitor activity"/>
    <property type="evidence" value="ECO:0000318"/>
    <property type="project" value="GO_Central"/>
</dbReference>
<dbReference type="EC" id="3.1.1.11" evidence="7"/>
<comment type="similarity">
    <text evidence="2">In the N-terminal section; belongs to the PMEI family.</text>
</comment>
<feature type="active site" evidence="6">
    <location>
        <position position="415"/>
    </location>
</feature>
<dbReference type="SUPFAM" id="SSF101148">
    <property type="entry name" value="Plant invertase/pectin methylesterase inhibitor"/>
    <property type="match status" value="1"/>
</dbReference>
<dbReference type="SUPFAM" id="SSF51126">
    <property type="entry name" value="Pectin lyase-like"/>
    <property type="match status" value="1"/>
</dbReference>
<dbReference type="EMBL" id="LFYR01000584">
    <property type="protein sequence ID" value="KMZ73445.1"/>
    <property type="molecule type" value="Genomic_DNA"/>
</dbReference>
<dbReference type="SMART" id="SM00856">
    <property type="entry name" value="PMEI"/>
    <property type="match status" value="1"/>
</dbReference>
<dbReference type="PANTHER" id="PTHR31707">
    <property type="entry name" value="PECTINESTERASE"/>
    <property type="match status" value="1"/>
</dbReference>
<evidence type="ECO:0000256" key="5">
    <source>
        <dbReference type="ARBA" id="ARBA00023085"/>
    </source>
</evidence>
<comment type="subcellular location">
    <subcellularLocation>
        <location evidence="7">Secreted</location>
        <location evidence="7">Cell wall</location>
    </subcellularLocation>
</comment>
<dbReference type="InterPro" id="IPR018040">
    <property type="entry name" value="Pectinesterase_Tyr_AS"/>
</dbReference>
<comment type="pathway">
    <text evidence="1 7">Glycan metabolism; pectin degradation; 2-dehydro-3-deoxy-D-gluconate from pectin: step 1/5.</text>
</comment>
<evidence type="ECO:0000259" key="9">
    <source>
        <dbReference type="SMART" id="SM00856"/>
    </source>
</evidence>
<dbReference type="GO" id="GO:0030599">
    <property type="term" value="F:pectinesterase activity"/>
    <property type="evidence" value="ECO:0000318"/>
    <property type="project" value="GO_Central"/>
</dbReference>